<dbReference type="Gramene" id="PRQ52623">
    <property type="protein sequence ID" value="PRQ52623"/>
    <property type="gene ID" value="RchiOBHm_Chr2g0157501"/>
</dbReference>
<keyword evidence="1" id="KW-0472">Membrane</keyword>
<keyword evidence="3" id="KW-1185">Reference proteome</keyword>
<dbReference type="STRING" id="74649.A0A2P6S1R8"/>
<reference evidence="2 3" key="1">
    <citation type="journal article" date="2018" name="Nat. Genet.">
        <title>The Rosa genome provides new insights in the design of modern roses.</title>
        <authorList>
            <person name="Bendahmane M."/>
        </authorList>
    </citation>
    <scope>NUCLEOTIDE SEQUENCE [LARGE SCALE GENOMIC DNA]</scope>
    <source>
        <strain evidence="3">cv. Old Blush</strain>
    </source>
</reference>
<dbReference type="AlphaFoldDB" id="A0A2P6S1R8"/>
<comment type="caution">
    <text evidence="2">The sequence shown here is derived from an EMBL/GenBank/DDBJ whole genome shotgun (WGS) entry which is preliminary data.</text>
</comment>
<name>A0A2P6S1R8_ROSCH</name>
<accession>A0A2P6S1R8</accession>
<proteinExistence type="predicted"/>
<evidence type="ECO:0000313" key="3">
    <source>
        <dbReference type="Proteomes" id="UP000238479"/>
    </source>
</evidence>
<protein>
    <submittedName>
        <fullName evidence="2">Putative acyl-CoA desaturase</fullName>
    </submittedName>
</protein>
<dbReference type="Proteomes" id="UP000238479">
    <property type="component" value="Chromosome 2"/>
</dbReference>
<evidence type="ECO:0000256" key="1">
    <source>
        <dbReference type="SAM" id="Phobius"/>
    </source>
</evidence>
<sequence>MSHFVKYDTTYLLNGLSGLETGNPFNKWVGFGFKFRVGFGFVSCDTTNTLIRHEPNPTRPNDPLTALIALKVLLYIAGGMPFLVWGTGVRTVAFQHAISGSNKFDLPLLGTPSRDTEGWQDNHHAFEHSARIGLEWWQIDVTWNVIIKTTWSWWFATDHLINKTK</sequence>
<dbReference type="EMBL" id="PDCK01000040">
    <property type="protein sequence ID" value="PRQ52623.1"/>
    <property type="molecule type" value="Genomic_DNA"/>
</dbReference>
<keyword evidence="1" id="KW-0812">Transmembrane</keyword>
<keyword evidence="1" id="KW-1133">Transmembrane helix</keyword>
<organism evidence="2 3">
    <name type="scientific">Rosa chinensis</name>
    <name type="common">China rose</name>
    <dbReference type="NCBI Taxonomy" id="74649"/>
    <lineage>
        <taxon>Eukaryota</taxon>
        <taxon>Viridiplantae</taxon>
        <taxon>Streptophyta</taxon>
        <taxon>Embryophyta</taxon>
        <taxon>Tracheophyta</taxon>
        <taxon>Spermatophyta</taxon>
        <taxon>Magnoliopsida</taxon>
        <taxon>eudicotyledons</taxon>
        <taxon>Gunneridae</taxon>
        <taxon>Pentapetalae</taxon>
        <taxon>rosids</taxon>
        <taxon>fabids</taxon>
        <taxon>Rosales</taxon>
        <taxon>Rosaceae</taxon>
        <taxon>Rosoideae</taxon>
        <taxon>Rosoideae incertae sedis</taxon>
        <taxon>Rosa</taxon>
    </lineage>
</organism>
<gene>
    <name evidence="2" type="ORF">RchiOBHm_Chr2g0157501</name>
</gene>
<feature type="transmembrane region" description="Helical" evidence="1">
    <location>
        <begin position="64"/>
        <end position="85"/>
    </location>
</feature>
<evidence type="ECO:0000313" key="2">
    <source>
        <dbReference type="EMBL" id="PRQ52623.1"/>
    </source>
</evidence>